<evidence type="ECO:0000313" key="2">
    <source>
        <dbReference type="Proteomes" id="UP000237105"/>
    </source>
</evidence>
<proteinExistence type="predicted"/>
<evidence type="ECO:0000313" key="1">
    <source>
        <dbReference type="EMBL" id="PON44467.1"/>
    </source>
</evidence>
<keyword evidence="2" id="KW-1185">Reference proteome</keyword>
<gene>
    <name evidence="1" type="ORF">PanWU01x14_267020</name>
</gene>
<accession>A0A2P5B6P2</accession>
<dbReference type="AlphaFoldDB" id="A0A2P5B6P2"/>
<organism evidence="1 2">
    <name type="scientific">Parasponia andersonii</name>
    <name type="common">Sponia andersonii</name>
    <dbReference type="NCBI Taxonomy" id="3476"/>
    <lineage>
        <taxon>Eukaryota</taxon>
        <taxon>Viridiplantae</taxon>
        <taxon>Streptophyta</taxon>
        <taxon>Embryophyta</taxon>
        <taxon>Tracheophyta</taxon>
        <taxon>Spermatophyta</taxon>
        <taxon>Magnoliopsida</taxon>
        <taxon>eudicotyledons</taxon>
        <taxon>Gunneridae</taxon>
        <taxon>Pentapetalae</taxon>
        <taxon>rosids</taxon>
        <taxon>fabids</taxon>
        <taxon>Rosales</taxon>
        <taxon>Cannabaceae</taxon>
        <taxon>Parasponia</taxon>
    </lineage>
</organism>
<comment type="caution">
    <text evidence="1">The sequence shown here is derived from an EMBL/GenBank/DDBJ whole genome shotgun (WGS) entry which is preliminary data.</text>
</comment>
<protein>
    <submittedName>
        <fullName evidence="1">Uncharacterized protein</fullName>
    </submittedName>
</protein>
<dbReference type="EMBL" id="JXTB01000350">
    <property type="protein sequence ID" value="PON44467.1"/>
    <property type="molecule type" value="Genomic_DNA"/>
</dbReference>
<dbReference type="Proteomes" id="UP000237105">
    <property type="component" value="Unassembled WGS sequence"/>
</dbReference>
<name>A0A2P5B6P2_PARAD</name>
<reference evidence="2" key="1">
    <citation type="submission" date="2016-06" db="EMBL/GenBank/DDBJ databases">
        <title>Parallel loss of symbiosis genes in relatives of nitrogen-fixing non-legume Parasponia.</title>
        <authorList>
            <person name="Van Velzen R."/>
            <person name="Holmer R."/>
            <person name="Bu F."/>
            <person name="Rutten L."/>
            <person name="Van Zeijl A."/>
            <person name="Liu W."/>
            <person name="Santuari L."/>
            <person name="Cao Q."/>
            <person name="Sharma T."/>
            <person name="Shen D."/>
            <person name="Roswanjaya Y."/>
            <person name="Wardhani T."/>
            <person name="Kalhor M.S."/>
            <person name="Jansen J."/>
            <person name="Van den Hoogen J."/>
            <person name="Gungor B."/>
            <person name="Hartog M."/>
            <person name="Hontelez J."/>
            <person name="Verver J."/>
            <person name="Yang W.-C."/>
            <person name="Schijlen E."/>
            <person name="Repin R."/>
            <person name="Schilthuizen M."/>
            <person name="Schranz E."/>
            <person name="Heidstra R."/>
            <person name="Miyata K."/>
            <person name="Fedorova E."/>
            <person name="Kohlen W."/>
            <person name="Bisseling T."/>
            <person name="Smit S."/>
            <person name="Geurts R."/>
        </authorList>
    </citation>
    <scope>NUCLEOTIDE SEQUENCE [LARGE SCALE GENOMIC DNA]</scope>
    <source>
        <strain evidence="2">cv. WU1-14</strain>
    </source>
</reference>
<sequence>MKMRKKKSNSVVTNILSIITNDWLLIFT</sequence>